<feature type="domain" description="F-box" evidence="1">
    <location>
        <begin position="1"/>
        <end position="46"/>
    </location>
</feature>
<dbReference type="Pfam" id="PF07734">
    <property type="entry name" value="FBA_1"/>
    <property type="match status" value="1"/>
</dbReference>
<protein>
    <recommendedName>
        <fullName evidence="1">F-box domain-containing protein</fullName>
    </recommendedName>
</protein>
<dbReference type="AlphaFoldDB" id="A0A178VA75"/>
<dbReference type="ExpressionAtlas" id="A0A178VA75">
    <property type="expression patterns" value="baseline"/>
</dbReference>
<dbReference type="Pfam" id="PF00646">
    <property type="entry name" value="F-box"/>
    <property type="match status" value="1"/>
</dbReference>
<dbReference type="SUPFAM" id="SSF81383">
    <property type="entry name" value="F-box domain"/>
    <property type="match status" value="1"/>
</dbReference>
<dbReference type="PANTHER" id="PTHR31672:SF13">
    <property type="entry name" value="F-BOX PROTEIN CPR30-LIKE"/>
    <property type="match status" value="1"/>
</dbReference>
<accession>A0A178VA75</accession>
<dbReference type="InterPro" id="IPR001810">
    <property type="entry name" value="F-box_dom"/>
</dbReference>
<dbReference type="Gene3D" id="1.20.1280.50">
    <property type="match status" value="1"/>
</dbReference>
<name>A0A178VA75_ARATH</name>
<dbReference type="SMART" id="SM00256">
    <property type="entry name" value="FBOX"/>
    <property type="match status" value="1"/>
</dbReference>
<proteinExistence type="predicted"/>
<reference evidence="3" key="1">
    <citation type="journal article" date="2016" name="Proc. Natl. Acad. Sci. U.S.A.">
        <title>Chromosome-level assembly of Arabidopsis thaliana Ler reveals the extent of translocation and inversion polymorphisms.</title>
        <authorList>
            <person name="Zapata L."/>
            <person name="Ding J."/>
            <person name="Willing E.M."/>
            <person name="Hartwig B."/>
            <person name="Bezdan D."/>
            <person name="Jiao W.B."/>
            <person name="Patel V."/>
            <person name="Velikkakam James G."/>
            <person name="Koornneef M."/>
            <person name="Ossowski S."/>
            <person name="Schneeberger K."/>
        </authorList>
    </citation>
    <scope>NUCLEOTIDE SEQUENCE [LARGE SCALE GENOMIC DNA]</scope>
    <source>
        <strain evidence="3">cv. Landsberg erecta</strain>
    </source>
</reference>
<sequence length="391" mass="45101">MMLTDLPLDLESEILSRVPATSLQRLKTTCKRWYALFRDPRFVKKNLGKAATHVIFDNRSGYSMTDINSLIHSINLRGIQNSFDPSIGVDVKLNVLKDPRHDKISHIISHCDGLLLCKTEDYGRLVVWNPCTGQIKWIQANNMLMDVYVLGYVNNNKSCNSYKILNFGILPLNSSHDNKSKIYEFNSDSWRILDHVSPGYFAISKAMTLKGNAYWFASDWYASDKERKFLHKFDFRSERFGRLCIPIQKYYADQTVALSVVREEKLALLQQWFDKDSLKMNIWVTKTKIDEDKDLSWTNFLVVEFGKVILTRDALNYMSFLVDEEDKMVVCSDTMCSDTRSGTKTRTRIYFAKEGIQVHQEIAQKPKKCGPFLVSYVPSLVQIQSGNKQSS</sequence>
<dbReference type="InterPro" id="IPR017451">
    <property type="entry name" value="F-box-assoc_interact_dom"/>
</dbReference>
<dbReference type="CDD" id="cd22157">
    <property type="entry name" value="F-box_AtFBW1-like"/>
    <property type="match status" value="1"/>
</dbReference>
<evidence type="ECO:0000259" key="1">
    <source>
        <dbReference type="PROSITE" id="PS50181"/>
    </source>
</evidence>
<dbReference type="PANTHER" id="PTHR31672">
    <property type="entry name" value="BNACNNG10540D PROTEIN"/>
    <property type="match status" value="1"/>
</dbReference>
<organism evidence="2 3">
    <name type="scientific">Arabidopsis thaliana</name>
    <name type="common">Mouse-ear cress</name>
    <dbReference type="NCBI Taxonomy" id="3702"/>
    <lineage>
        <taxon>Eukaryota</taxon>
        <taxon>Viridiplantae</taxon>
        <taxon>Streptophyta</taxon>
        <taxon>Embryophyta</taxon>
        <taxon>Tracheophyta</taxon>
        <taxon>Spermatophyta</taxon>
        <taxon>Magnoliopsida</taxon>
        <taxon>eudicotyledons</taxon>
        <taxon>Gunneridae</taxon>
        <taxon>Pentapetalae</taxon>
        <taxon>rosids</taxon>
        <taxon>malvids</taxon>
        <taxon>Brassicales</taxon>
        <taxon>Brassicaceae</taxon>
        <taxon>Camelineae</taxon>
        <taxon>Arabidopsis</taxon>
    </lineage>
</organism>
<dbReference type="InterPro" id="IPR050796">
    <property type="entry name" value="SCF_F-box_component"/>
</dbReference>
<evidence type="ECO:0000313" key="2">
    <source>
        <dbReference type="EMBL" id="OAP02295.1"/>
    </source>
</evidence>
<evidence type="ECO:0000313" key="3">
    <source>
        <dbReference type="Proteomes" id="UP000078284"/>
    </source>
</evidence>
<dbReference type="SUPFAM" id="SSF50965">
    <property type="entry name" value="Galactose oxidase, central domain"/>
    <property type="match status" value="1"/>
</dbReference>
<dbReference type="Proteomes" id="UP000078284">
    <property type="component" value="Chromosome 3"/>
</dbReference>
<dbReference type="NCBIfam" id="TIGR01640">
    <property type="entry name" value="F_box_assoc_1"/>
    <property type="match status" value="1"/>
</dbReference>
<comment type="caution">
    <text evidence="2">The sequence shown here is derived from an EMBL/GenBank/DDBJ whole genome shotgun (WGS) entry which is preliminary data.</text>
</comment>
<dbReference type="InterPro" id="IPR006527">
    <property type="entry name" value="F-box-assoc_dom_typ1"/>
</dbReference>
<dbReference type="EMBL" id="LUHQ01000003">
    <property type="protein sequence ID" value="OAP02295.1"/>
    <property type="molecule type" value="Genomic_DNA"/>
</dbReference>
<dbReference type="InterPro" id="IPR011043">
    <property type="entry name" value="Gal_Oxase/kelch_b-propeller"/>
</dbReference>
<dbReference type="InterPro" id="IPR036047">
    <property type="entry name" value="F-box-like_dom_sf"/>
</dbReference>
<dbReference type="PROSITE" id="PS50181">
    <property type="entry name" value="FBOX"/>
    <property type="match status" value="1"/>
</dbReference>
<gene>
    <name evidence="2" type="ordered locus">AXX17_At3g26740</name>
</gene>